<dbReference type="Proteomes" id="UP000664317">
    <property type="component" value="Unassembled WGS sequence"/>
</dbReference>
<evidence type="ECO:0000256" key="3">
    <source>
        <dbReference type="ARBA" id="ARBA00022741"/>
    </source>
</evidence>
<protein>
    <recommendedName>
        <fullName evidence="1">glutamate--cysteine ligase</fullName>
        <ecNumber evidence="1">6.3.2.2</ecNumber>
    </recommendedName>
</protein>
<accession>A0ABS3C976</accession>
<dbReference type="SUPFAM" id="SSF55931">
    <property type="entry name" value="Glutamine synthetase/guanido kinase"/>
    <property type="match status" value="1"/>
</dbReference>
<dbReference type="EC" id="6.3.2.2" evidence="1"/>
<evidence type="ECO:0000256" key="2">
    <source>
        <dbReference type="ARBA" id="ARBA00022598"/>
    </source>
</evidence>
<proteinExistence type="predicted"/>
<gene>
    <name evidence="5" type="ORF">J0A68_22100</name>
</gene>
<keyword evidence="6" id="KW-1185">Reference proteome</keyword>
<dbReference type="Pfam" id="PF04107">
    <property type="entry name" value="GCS2"/>
    <property type="match status" value="1"/>
</dbReference>
<dbReference type="Gene3D" id="3.30.590.20">
    <property type="match status" value="1"/>
</dbReference>
<dbReference type="InterPro" id="IPR035434">
    <property type="entry name" value="GCL_bact_plant"/>
</dbReference>
<organism evidence="5 6">
    <name type="scientific">Algoriphagus oliviformis</name>
    <dbReference type="NCBI Taxonomy" id="2811231"/>
    <lineage>
        <taxon>Bacteria</taxon>
        <taxon>Pseudomonadati</taxon>
        <taxon>Bacteroidota</taxon>
        <taxon>Cytophagia</taxon>
        <taxon>Cytophagales</taxon>
        <taxon>Cyclobacteriaceae</taxon>
        <taxon>Algoriphagus</taxon>
    </lineage>
</organism>
<reference evidence="5 6" key="1">
    <citation type="submission" date="2021-03" db="EMBL/GenBank/DDBJ databases">
        <title>novel species isolated from a fishpond in China.</title>
        <authorList>
            <person name="Lu H."/>
            <person name="Cai Z."/>
        </authorList>
    </citation>
    <scope>NUCLEOTIDE SEQUENCE [LARGE SCALE GENOMIC DNA]</scope>
    <source>
        <strain evidence="5 6">H41</strain>
    </source>
</reference>
<sequence>MVKKLHQLTIESCRAYIQKELFEPKDYPVAPATSPGLVGVELETFPLRFGNAEKTLAKPVSLEETISCLKEVLQGLSIDWGKSPLAQEPLSPIRFPYGASFQYEPGGQIELVTPPCSSLPALIAQLDFQQKILADTTEKHGIHFAQVGTNPWFGAEQIGLQLDKPRYRALQEYFSEIGPYGIQMMRQTCSLHVNLDFGKEEQTQIKRLVAANLLVPFATAIFANSSVLEGRPTEKKSHRSFIWQQLDPKRSGIWIGKKSSLPSKEALVNAYLDFTLQAPVLHIERLGDRIFPKETTFESWLENPIEGLYPGLPDLKNHLSLLYPEIRPKGFLEIRTSDALSKEWQLAPAFFYTGLLYSDQALARTLDLLLPKGEAIESLWRKASFGFASPELLELSQSLMQLAIDGLGALPPAFVGEAAIAKLQAFLATFTARGRSPADLEPLI</sequence>
<keyword evidence="4" id="KW-0067">ATP-binding</keyword>
<name>A0ABS3C976_9BACT</name>
<evidence type="ECO:0000313" key="6">
    <source>
        <dbReference type="Proteomes" id="UP000664317"/>
    </source>
</evidence>
<dbReference type="PANTHER" id="PTHR34378">
    <property type="entry name" value="GLUTAMATE--CYSTEINE LIGASE, CHLOROPLASTIC"/>
    <property type="match status" value="1"/>
</dbReference>
<dbReference type="RefSeq" id="WP_206580438.1">
    <property type="nucleotide sequence ID" value="NZ_JAFKCT010000018.1"/>
</dbReference>
<dbReference type="EMBL" id="JAFKCT010000018">
    <property type="protein sequence ID" value="MBN7813665.1"/>
    <property type="molecule type" value="Genomic_DNA"/>
</dbReference>
<evidence type="ECO:0000256" key="4">
    <source>
        <dbReference type="ARBA" id="ARBA00022840"/>
    </source>
</evidence>
<dbReference type="InterPro" id="IPR006336">
    <property type="entry name" value="GCS2"/>
</dbReference>
<evidence type="ECO:0000256" key="1">
    <source>
        <dbReference type="ARBA" id="ARBA00012220"/>
    </source>
</evidence>
<evidence type="ECO:0000313" key="5">
    <source>
        <dbReference type="EMBL" id="MBN7813665.1"/>
    </source>
</evidence>
<dbReference type="PANTHER" id="PTHR34378:SF1">
    <property type="entry name" value="GLUTAMATE--CYSTEINE LIGASE, CHLOROPLASTIC"/>
    <property type="match status" value="1"/>
</dbReference>
<keyword evidence="3" id="KW-0547">Nucleotide-binding</keyword>
<comment type="caution">
    <text evidence="5">The sequence shown here is derived from an EMBL/GenBank/DDBJ whole genome shotgun (WGS) entry which is preliminary data.</text>
</comment>
<dbReference type="InterPro" id="IPR014746">
    <property type="entry name" value="Gln_synth/guanido_kin_cat_dom"/>
</dbReference>
<keyword evidence="2" id="KW-0436">Ligase</keyword>